<accession>A0A1M6PUV4</accession>
<dbReference type="Pfam" id="PF08486">
    <property type="entry name" value="SpoIID"/>
    <property type="match status" value="1"/>
</dbReference>
<dbReference type="InterPro" id="IPR013486">
    <property type="entry name" value="SpoIID/LytB"/>
</dbReference>
<dbReference type="InterPro" id="IPR013693">
    <property type="entry name" value="SpoIID/LytB_N"/>
</dbReference>
<evidence type="ECO:0000313" key="3">
    <source>
        <dbReference type="EMBL" id="SHK11764.1"/>
    </source>
</evidence>
<keyword evidence="4" id="KW-1185">Reference proteome</keyword>
<gene>
    <name evidence="3" type="ORF">SAMN04488087_0340</name>
</gene>
<dbReference type="GO" id="GO:0030435">
    <property type="term" value="P:sporulation resulting in formation of a cellular spore"/>
    <property type="evidence" value="ECO:0007669"/>
    <property type="project" value="InterPro"/>
</dbReference>
<proteinExistence type="predicted"/>
<dbReference type="Proteomes" id="UP000185812">
    <property type="component" value="Unassembled WGS sequence"/>
</dbReference>
<dbReference type="AlphaFoldDB" id="A0A1M6PUV4"/>
<feature type="domain" description="Sporulation stage II protein D amidase enhancer LytB N-terminal" evidence="2">
    <location>
        <begin position="127"/>
        <end position="211"/>
    </location>
</feature>
<dbReference type="EMBL" id="FRAU01000001">
    <property type="protein sequence ID" value="SHK11764.1"/>
    <property type="molecule type" value="Genomic_DNA"/>
</dbReference>
<organism evidence="3 4">
    <name type="scientific">Rhodothermus profundi</name>
    <dbReference type="NCBI Taxonomy" id="633813"/>
    <lineage>
        <taxon>Bacteria</taxon>
        <taxon>Pseudomonadati</taxon>
        <taxon>Rhodothermota</taxon>
        <taxon>Rhodothermia</taxon>
        <taxon>Rhodothermales</taxon>
        <taxon>Rhodothermaceae</taxon>
        <taxon>Rhodothermus</taxon>
    </lineage>
</organism>
<reference evidence="4" key="1">
    <citation type="submission" date="2016-11" db="EMBL/GenBank/DDBJ databases">
        <authorList>
            <person name="Varghese N."/>
            <person name="Submissions S."/>
        </authorList>
    </citation>
    <scope>NUCLEOTIDE SEQUENCE [LARGE SCALE GENOMIC DNA]</scope>
    <source>
        <strain evidence="4">DSM 22212</strain>
    </source>
</reference>
<feature type="region of interest" description="Disordered" evidence="1">
    <location>
        <begin position="402"/>
        <end position="423"/>
    </location>
</feature>
<evidence type="ECO:0000259" key="2">
    <source>
        <dbReference type="Pfam" id="PF08486"/>
    </source>
</evidence>
<evidence type="ECO:0000256" key="1">
    <source>
        <dbReference type="SAM" id="MobiDB-lite"/>
    </source>
</evidence>
<dbReference type="NCBIfam" id="TIGR02669">
    <property type="entry name" value="SpoIID_LytB"/>
    <property type="match status" value="1"/>
</dbReference>
<dbReference type="OrthoDB" id="9794671at2"/>
<dbReference type="RefSeq" id="WP_072714215.1">
    <property type="nucleotide sequence ID" value="NZ_FRAU01000001.1"/>
</dbReference>
<protein>
    <submittedName>
        <fullName evidence="3">Stage II sporulation protein D</fullName>
    </submittedName>
</protein>
<sequence>MRPPFPILVLAALAVRLGWTQPVDTLRVQLFTQFQPDVLAIAPTGTAWVFAADYAQPLLRLSTGMTLLVDRRGSELRLRTADRTLFARWIRIYPSAEGHLQLTARRPGQTAGPFTYPGWIRIAPTPSGLQVINYVALEDYVAAVLAREHHFDDLESTKALAVAIRTYTLRRLQMGDTLLDHATHQMYEGIDRVTPLIREAVQQTRNEVLTYQNTLIEAVYFAASGGHTANNEDVWDGPPRPYLRGQPDPYDRNAPFQHWEAAIPRTQLLEVLSQQYNARIIDLRIGRHSPDGRVATIELLRERGAPLTIRANAFRLLVNAHFGRHTLRSTFFTVRRQGNIYHFEGKGFGHGVGLSQYGALEMARQGYSYRDILAFYYPGTTLHRYEAGTLLAARHTAATVGTDELAPPPRRTRPTASTAMPPERLAATTAIGWSASPVRSDKRQSSRRIGW</sequence>
<dbReference type="STRING" id="633813.SAMN04488087_0340"/>
<name>A0A1M6PUV4_9BACT</name>
<evidence type="ECO:0000313" key="4">
    <source>
        <dbReference type="Proteomes" id="UP000185812"/>
    </source>
</evidence>